<gene>
    <name evidence="1" type="ORF">HAX54_034243</name>
</gene>
<accession>A0ABS8SE75</accession>
<dbReference type="EMBL" id="JACEIK010000441">
    <property type="protein sequence ID" value="MCD7457110.1"/>
    <property type="molecule type" value="Genomic_DNA"/>
</dbReference>
<name>A0ABS8SE75_DATST</name>
<feature type="non-terminal residue" evidence="1">
    <location>
        <position position="71"/>
    </location>
</feature>
<organism evidence="1 2">
    <name type="scientific">Datura stramonium</name>
    <name type="common">Jimsonweed</name>
    <name type="synonym">Common thornapple</name>
    <dbReference type="NCBI Taxonomy" id="4076"/>
    <lineage>
        <taxon>Eukaryota</taxon>
        <taxon>Viridiplantae</taxon>
        <taxon>Streptophyta</taxon>
        <taxon>Embryophyta</taxon>
        <taxon>Tracheophyta</taxon>
        <taxon>Spermatophyta</taxon>
        <taxon>Magnoliopsida</taxon>
        <taxon>eudicotyledons</taxon>
        <taxon>Gunneridae</taxon>
        <taxon>Pentapetalae</taxon>
        <taxon>asterids</taxon>
        <taxon>lamiids</taxon>
        <taxon>Solanales</taxon>
        <taxon>Solanaceae</taxon>
        <taxon>Solanoideae</taxon>
        <taxon>Datureae</taxon>
        <taxon>Datura</taxon>
    </lineage>
</organism>
<sequence>MTRHEIRGDKAVECHVLVTIIHVMSHYFTCLEQSSQVLKLVKFSSRNNETDDESCEEVTTYYNESWDEVHK</sequence>
<comment type="caution">
    <text evidence="1">The sequence shown here is derived from an EMBL/GenBank/DDBJ whole genome shotgun (WGS) entry which is preliminary data.</text>
</comment>
<dbReference type="Proteomes" id="UP000823775">
    <property type="component" value="Unassembled WGS sequence"/>
</dbReference>
<evidence type="ECO:0000313" key="2">
    <source>
        <dbReference type="Proteomes" id="UP000823775"/>
    </source>
</evidence>
<keyword evidence="2" id="KW-1185">Reference proteome</keyword>
<reference evidence="1 2" key="1">
    <citation type="journal article" date="2021" name="BMC Genomics">
        <title>Datura genome reveals duplications of psychoactive alkaloid biosynthetic genes and high mutation rate following tissue culture.</title>
        <authorList>
            <person name="Rajewski A."/>
            <person name="Carter-House D."/>
            <person name="Stajich J."/>
            <person name="Litt A."/>
        </authorList>
    </citation>
    <scope>NUCLEOTIDE SEQUENCE [LARGE SCALE GENOMIC DNA]</scope>
    <source>
        <strain evidence="1">AR-01</strain>
    </source>
</reference>
<evidence type="ECO:0000313" key="1">
    <source>
        <dbReference type="EMBL" id="MCD7457110.1"/>
    </source>
</evidence>
<proteinExistence type="predicted"/>
<protein>
    <submittedName>
        <fullName evidence="1">Uncharacterized protein</fullName>
    </submittedName>
</protein>